<keyword evidence="6" id="KW-0560">Oxidoreductase</keyword>
<evidence type="ECO:0000313" key="11">
    <source>
        <dbReference type="Proteomes" id="UP001390339"/>
    </source>
</evidence>
<name>A0ABR2IEI8_9PEZI</name>
<dbReference type="PANTHER" id="PTHR13789">
    <property type="entry name" value="MONOOXYGENASE"/>
    <property type="match status" value="1"/>
</dbReference>
<evidence type="ECO:0000256" key="4">
    <source>
        <dbReference type="ARBA" id="ARBA00022630"/>
    </source>
</evidence>
<feature type="region of interest" description="Disordered" evidence="8">
    <location>
        <begin position="116"/>
        <end position="142"/>
    </location>
</feature>
<feature type="domain" description="FAD-binding" evidence="9">
    <location>
        <begin position="33"/>
        <end position="225"/>
    </location>
</feature>
<keyword evidence="7 10" id="KW-0503">Monooxygenase</keyword>
<proteinExistence type="inferred from homology"/>
<feature type="compositionally biased region" description="Basic and acidic residues" evidence="8">
    <location>
        <begin position="121"/>
        <end position="134"/>
    </location>
</feature>
<reference evidence="10 11" key="1">
    <citation type="journal article" date="2024" name="IMA Fungus">
        <title>Apiospora arundinis, a panoply of carbohydrate-active enzymes and secondary metabolites.</title>
        <authorList>
            <person name="Sorensen T."/>
            <person name="Petersen C."/>
            <person name="Muurmann A.T."/>
            <person name="Christiansen J.V."/>
            <person name="Brundto M.L."/>
            <person name="Overgaard C.K."/>
            <person name="Boysen A.T."/>
            <person name="Wollenberg R.D."/>
            <person name="Larsen T.O."/>
            <person name="Sorensen J.L."/>
            <person name="Nielsen K.L."/>
            <person name="Sondergaard T.E."/>
        </authorList>
    </citation>
    <scope>NUCLEOTIDE SEQUENCE [LARGE SCALE GENOMIC DNA]</scope>
    <source>
        <strain evidence="10 11">AAU 773</strain>
    </source>
</reference>
<evidence type="ECO:0000256" key="6">
    <source>
        <dbReference type="ARBA" id="ARBA00023002"/>
    </source>
</evidence>
<dbReference type="Gene3D" id="3.50.50.60">
    <property type="entry name" value="FAD/NAD(P)-binding domain"/>
    <property type="match status" value="1"/>
</dbReference>
<evidence type="ECO:0000256" key="3">
    <source>
        <dbReference type="ARBA" id="ARBA00007992"/>
    </source>
</evidence>
<gene>
    <name evidence="10" type="ORF">PGQ11_008204</name>
</gene>
<comment type="similarity">
    <text evidence="3">Belongs to the paxM FAD-dependent monooxygenase family.</text>
</comment>
<organism evidence="10 11">
    <name type="scientific">Apiospora arundinis</name>
    <dbReference type="NCBI Taxonomy" id="335852"/>
    <lineage>
        <taxon>Eukaryota</taxon>
        <taxon>Fungi</taxon>
        <taxon>Dikarya</taxon>
        <taxon>Ascomycota</taxon>
        <taxon>Pezizomycotina</taxon>
        <taxon>Sordariomycetes</taxon>
        <taxon>Xylariomycetidae</taxon>
        <taxon>Amphisphaeriales</taxon>
        <taxon>Apiosporaceae</taxon>
        <taxon>Apiospora</taxon>
    </lineage>
</organism>
<dbReference type="GO" id="GO:0004497">
    <property type="term" value="F:monooxygenase activity"/>
    <property type="evidence" value="ECO:0007669"/>
    <property type="project" value="UniProtKB-KW"/>
</dbReference>
<keyword evidence="11" id="KW-1185">Reference proteome</keyword>
<dbReference type="InterPro" id="IPR036188">
    <property type="entry name" value="FAD/NAD-bd_sf"/>
</dbReference>
<comment type="pathway">
    <text evidence="2">Secondary metabolite biosynthesis.</text>
</comment>
<dbReference type="Proteomes" id="UP001390339">
    <property type="component" value="Unassembled WGS sequence"/>
</dbReference>
<feature type="compositionally biased region" description="Low complexity" evidence="8">
    <location>
        <begin position="444"/>
        <end position="465"/>
    </location>
</feature>
<evidence type="ECO:0000256" key="8">
    <source>
        <dbReference type="SAM" id="MobiDB-lite"/>
    </source>
</evidence>
<dbReference type="PANTHER" id="PTHR13789:SF315">
    <property type="entry name" value="FAD-DEPENDENT MONOOXYGENASE MDPD"/>
    <property type="match status" value="1"/>
</dbReference>
<comment type="cofactor">
    <cofactor evidence="1">
        <name>FAD</name>
        <dbReference type="ChEBI" id="CHEBI:57692"/>
    </cofactor>
</comment>
<dbReference type="InterPro" id="IPR002938">
    <property type="entry name" value="FAD-bd"/>
</dbReference>
<accession>A0ABR2IEI8</accession>
<evidence type="ECO:0000256" key="2">
    <source>
        <dbReference type="ARBA" id="ARBA00005179"/>
    </source>
</evidence>
<keyword evidence="5" id="KW-0274">FAD</keyword>
<protein>
    <submittedName>
        <fullName evidence="10">Monooxygenase</fullName>
    </submittedName>
</protein>
<feature type="domain" description="FAD-binding" evidence="9">
    <location>
        <begin position="360"/>
        <end position="395"/>
    </location>
</feature>
<evidence type="ECO:0000313" key="10">
    <source>
        <dbReference type="EMBL" id="KAK8861969.1"/>
    </source>
</evidence>
<dbReference type="PRINTS" id="PR00420">
    <property type="entry name" value="RNGMNOXGNASE"/>
</dbReference>
<dbReference type="EMBL" id="JAPCWZ010000005">
    <property type="protein sequence ID" value="KAK8861969.1"/>
    <property type="molecule type" value="Genomic_DNA"/>
</dbReference>
<evidence type="ECO:0000256" key="5">
    <source>
        <dbReference type="ARBA" id="ARBA00022827"/>
    </source>
</evidence>
<sequence length="541" mass="59506">MSFHQTFFDDSELDRLESSLTELPPRCPPSGISILIVGAGPAGLFAALECWRKGHDVRVIERSPRPTTAGDHFSIAPQIARHINTRWPGLAQQNEAIADDPWLSLHTITGETIKGPAPILWKDDNQNDNDKDGGNDDDDPLLPRRFYRHHRAKFLRMLMVAVRRAGIEITYGRRVVDYYEDAARQVAGVRISSESGSASEATTTTEEADLVVAADGVGTKSHGAVNGHDIRAESSGYSLYRTCFPVARLAPYPALAHYLRPLDNGHSLVHVWAGRGVSFYFCRYPDLVGWAMQHKADETASESWGSPVPVEKILQFAETLFPDGGLPDLLRDLIRASPDDGVVDWKLLLRDPQPRVASPAGRVVQVGDSAHTFLPSSGDGANQGMEDAISLASCLHVGGKSNIEWAVKVHNKLRFERVACAQIVGFLRFKQTIHPPPSSNGDLCPSSSTAPTCASSSSSSATTTAKPPIDLRSRLCRWQWSHDPEQYAYDQYGAALRHLQTGTPFRNTNVPRGYEYQPWTFGEVMDLVAQGKFLELGGDWS</sequence>
<dbReference type="Pfam" id="PF01494">
    <property type="entry name" value="FAD_binding_3"/>
    <property type="match status" value="2"/>
</dbReference>
<evidence type="ECO:0000256" key="7">
    <source>
        <dbReference type="ARBA" id="ARBA00023033"/>
    </source>
</evidence>
<feature type="region of interest" description="Disordered" evidence="8">
    <location>
        <begin position="437"/>
        <end position="466"/>
    </location>
</feature>
<keyword evidence="4" id="KW-0285">Flavoprotein</keyword>
<evidence type="ECO:0000256" key="1">
    <source>
        <dbReference type="ARBA" id="ARBA00001974"/>
    </source>
</evidence>
<dbReference type="InterPro" id="IPR050493">
    <property type="entry name" value="FAD-dep_Monooxygenase_BioMet"/>
</dbReference>
<evidence type="ECO:0000259" key="9">
    <source>
        <dbReference type="Pfam" id="PF01494"/>
    </source>
</evidence>
<comment type="caution">
    <text evidence="10">The sequence shown here is derived from an EMBL/GenBank/DDBJ whole genome shotgun (WGS) entry which is preliminary data.</text>
</comment>
<dbReference type="SUPFAM" id="SSF51905">
    <property type="entry name" value="FAD/NAD(P)-binding domain"/>
    <property type="match status" value="1"/>
</dbReference>